<dbReference type="NCBIfam" id="TIGR00873">
    <property type="entry name" value="gnd"/>
    <property type="match status" value="1"/>
</dbReference>
<feature type="binding site" description="in other chain" evidence="14">
    <location>
        <begin position="185"/>
        <end position="186"/>
    </location>
    <ligand>
        <name>substrate</name>
        <note>ligand shared between dimeric partners</note>
    </ligand>
</feature>
<dbReference type="PROSITE" id="PS00461">
    <property type="entry name" value="6PGD"/>
    <property type="match status" value="1"/>
</dbReference>
<reference evidence="18 19" key="1">
    <citation type="submission" date="2020-02" db="EMBL/GenBank/DDBJ databases">
        <title>Parallel evolution in the integration of a co-obligate aphid symbiosis.</title>
        <authorList>
            <person name="Monnin D."/>
            <person name="Jackson R."/>
            <person name="Kiers E.T."/>
            <person name="Bunker M."/>
            <person name="Ellers J."/>
            <person name="Henry L.M."/>
        </authorList>
    </citation>
    <scope>NUCLEOTIDE SEQUENCE [LARGE SCALE GENOMIC DNA]</scope>
    <source>
        <strain evidence="18">AURT-53B</strain>
    </source>
</reference>
<evidence type="ECO:0000313" key="19">
    <source>
        <dbReference type="Proteomes" id="UP000502374"/>
    </source>
</evidence>
<dbReference type="FunFam" id="1.20.5.320:FF:000001">
    <property type="entry name" value="6-phosphogluconate dehydrogenase, decarboxylating"/>
    <property type="match status" value="1"/>
</dbReference>
<evidence type="ECO:0000256" key="11">
    <source>
        <dbReference type="ARBA" id="ARBA00048640"/>
    </source>
</evidence>
<evidence type="ECO:0000256" key="5">
    <source>
        <dbReference type="ARBA" id="ARBA00013011"/>
    </source>
</evidence>
<dbReference type="SUPFAM" id="SSF48179">
    <property type="entry name" value="6-phosphogluconate dehydrogenase C-terminal domain-like"/>
    <property type="match status" value="1"/>
</dbReference>
<dbReference type="Pfam" id="PF03446">
    <property type="entry name" value="NAD_binding_2"/>
    <property type="match status" value="1"/>
</dbReference>
<dbReference type="PANTHER" id="PTHR11811">
    <property type="entry name" value="6-PHOSPHOGLUCONATE DEHYDROGENASE"/>
    <property type="match status" value="1"/>
</dbReference>
<dbReference type="AlphaFoldDB" id="A0AAJ4GBB9"/>
<feature type="binding site" evidence="15">
    <location>
        <begin position="10"/>
        <end position="15"/>
    </location>
    <ligand>
        <name>NADP(+)</name>
        <dbReference type="ChEBI" id="CHEBI:58349"/>
    </ligand>
</feature>
<dbReference type="EMBL" id="CP048744">
    <property type="protein sequence ID" value="QIQ41161.1"/>
    <property type="molecule type" value="Genomic_DNA"/>
</dbReference>
<evidence type="ECO:0000256" key="8">
    <source>
        <dbReference type="ARBA" id="ARBA00023002"/>
    </source>
</evidence>
<feature type="domain" description="6-phosphogluconate dehydrogenase C-terminal" evidence="17">
    <location>
        <begin position="178"/>
        <end position="468"/>
    </location>
</feature>
<name>A0AAJ4GBB9_9GAMM</name>
<dbReference type="PRINTS" id="PR00076">
    <property type="entry name" value="6PGDHDRGNASE"/>
</dbReference>
<keyword evidence="7 12" id="KW-0521">NADP</keyword>
<protein>
    <recommendedName>
        <fullName evidence="6 12">6-phosphogluconate dehydrogenase, decarboxylating</fullName>
        <ecNumber evidence="5 12">1.1.1.44</ecNumber>
    </recommendedName>
</protein>
<evidence type="ECO:0000256" key="13">
    <source>
        <dbReference type="PIRSR" id="PIRSR000109-1"/>
    </source>
</evidence>
<feature type="binding site" description="in other chain" evidence="14">
    <location>
        <position position="190"/>
    </location>
    <ligand>
        <name>substrate</name>
        <note>ligand shared between dimeric partners</note>
    </ligand>
</feature>
<comment type="pathway">
    <text evidence="2 12 16">Carbohydrate degradation; pentose phosphate pathway; D-ribulose 5-phosphate from D-glucose 6-phosphate (oxidative stage): step 3/3.</text>
</comment>
<sequence length="471" mass="53641">MLKQQIGVVGMAVMGRNLALNIASKNYRVSIFNRTRLITEEIIKKNKRKNIFPYFSIKAFIESLIKPRCVLLMIKAGSPTDNTILSILPYLEKGDILIDGGNTFYKDTIRRSNDLLNKGIHFIGMGVSGGEFGALHGPSIMPGGSKEAYKLIFPMLKDISAKFNEESCVTYIGPDGSGHYVKMIHNGIEYGDMQLISESYFILKNLLNLNNEELANVFSDWNKGELNSYLIEITKNIFLKKDKNNRYILDLILDEAEDKGTGKWISKNALELREPLTLITESVFSRYLSSLKKQRIVASKILRGPTLQHIPSENKKQFIEEVRKALYLGKIISYAQGFSQLKKASEQYSWDLKYSEIAKIFRSGCIIRAKFLEKIKDAFNSDNNINNLLLTPYFSNVSNEYEQSLRNVVRYGIKYGIPVPTFSSAVSYYDSYRTSSSSANLIQAQRDYFGAHTYKRTDTSGYFHTDWLSKK</sequence>
<evidence type="ECO:0000256" key="1">
    <source>
        <dbReference type="ARBA" id="ARBA00002526"/>
    </source>
</evidence>
<dbReference type="FunFam" id="1.10.1040.10:FF:000002">
    <property type="entry name" value="6-phosphogluconate dehydrogenase, decarboxylating"/>
    <property type="match status" value="1"/>
</dbReference>
<dbReference type="InterPro" id="IPR013328">
    <property type="entry name" value="6PGD_dom2"/>
</dbReference>
<dbReference type="InterPro" id="IPR006113">
    <property type="entry name" value="6PGDH_Gnd/GntZ"/>
</dbReference>
<evidence type="ECO:0000256" key="3">
    <source>
        <dbReference type="ARBA" id="ARBA00008419"/>
    </source>
</evidence>
<feature type="binding site" evidence="14">
    <location>
        <position position="452"/>
    </location>
    <ligand>
        <name>substrate</name>
        <note>ligand shared between dimeric partners</note>
    </ligand>
</feature>
<dbReference type="GO" id="GO:0050661">
    <property type="term" value="F:NADP binding"/>
    <property type="evidence" value="ECO:0007669"/>
    <property type="project" value="InterPro"/>
</dbReference>
<dbReference type="SUPFAM" id="SSF51735">
    <property type="entry name" value="NAD(P)-binding Rossmann-fold domains"/>
    <property type="match status" value="1"/>
</dbReference>
<comment type="similarity">
    <text evidence="3 12 16">Belongs to the 6-phosphogluconate dehydrogenase family.</text>
</comment>
<dbReference type="InterPro" id="IPR006184">
    <property type="entry name" value="6PGdom_BS"/>
</dbReference>
<dbReference type="SMART" id="SM01350">
    <property type="entry name" value="6PGD"/>
    <property type="match status" value="1"/>
</dbReference>
<dbReference type="InterPro" id="IPR006114">
    <property type="entry name" value="6PGDH_C"/>
</dbReference>
<dbReference type="FunFam" id="3.40.50.720:FF:000007">
    <property type="entry name" value="6-phosphogluconate dehydrogenase, decarboxylating"/>
    <property type="match status" value="1"/>
</dbReference>
<dbReference type="GO" id="GO:0004616">
    <property type="term" value="F:phosphogluconate dehydrogenase (decarboxylating) activity"/>
    <property type="evidence" value="ECO:0007669"/>
    <property type="project" value="UniProtKB-EC"/>
</dbReference>
<feature type="active site" description="Proton donor" evidence="13">
    <location>
        <position position="189"/>
    </location>
</feature>
<feature type="active site" description="Proton acceptor" evidence="13">
    <location>
        <position position="182"/>
    </location>
</feature>
<dbReference type="InterPro" id="IPR008927">
    <property type="entry name" value="6-PGluconate_DH-like_C_sf"/>
</dbReference>
<dbReference type="NCBIfam" id="NF006765">
    <property type="entry name" value="PRK09287.1"/>
    <property type="match status" value="1"/>
</dbReference>
<dbReference type="InterPro" id="IPR036291">
    <property type="entry name" value="NAD(P)-bd_dom_sf"/>
</dbReference>
<feature type="binding site" description="in other chain" evidence="14">
    <location>
        <position position="259"/>
    </location>
    <ligand>
        <name>substrate</name>
        <note>ligand shared between dimeric partners</note>
    </ligand>
</feature>
<proteinExistence type="inferred from homology"/>
<dbReference type="InterPro" id="IPR006183">
    <property type="entry name" value="Pgluconate_DH"/>
</dbReference>
<feature type="binding site" description="in other chain" evidence="14">
    <location>
        <position position="102"/>
    </location>
    <ligand>
        <name>substrate</name>
        <note>ligand shared between dimeric partners</note>
    </ligand>
</feature>
<keyword evidence="10 12" id="KW-0570">Pentose shunt</keyword>
<evidence type="ECO:0000256" key="6">
    <source>
        <dbReference type="ARBA" id="ARBA00018193"/>
    </source>
</evidence>
<feature type="binding site" description="in other chain" evidence="14">
    <location>
        <begin position="128"/>
        <end position="130"/>
    </location>
    <ligand>
        <name>substrate</name>
        <note>ligand shared between dimeric partners</note>
    </ligand>
</feature>
<dbReference type="InterPro" id="IPR006115">
    <property type="entry name" value="6PGDH_NADP-bd"/>
</dbReference>
<keyword evidence="9 16" id="KW-0311">Gluconate utilization</keyword>
<evidence type="ECO:0000256" key="4">
    <source>
        <dbReference type="ARBA" id="ARBA00011738"/>
    </source>
</evidence>
<feature type="binding site" evidence="15">
    <location>
        <position position="102"/>
    </location>
    <ligand>
        <name>NADP(+)</name>
        <dbReference type="ChEBI" id="CHEBI:58349"/>
    </ligand>
</feature>
<dbReference type="GO" id="GO:0019521">
    <property type="term" value="P:D-gluconate metabolic process"/>
    <property type="evidence" value="ECO:0007669"/>
    <property type="project" value="UniProtKB-KW"/>
</dbReference>
<dbReference type="Proteomes" id="UP000502374">
    <property type="component" value="Chromosome"/>
</dbReference>
<dbReference type="PIRSF" id="PIRSF000109">
    <property type="entry name" value="6PGD"/>
    <property type="match status" value="1"/>
</dbReference>
<organism evidence="18 19">
    <name type="scientific">Buchnera aphidicola</name>
    <name type="common">Aphis urticata</name>
    <dbReference type="NCBI Taxonomy" id="2708353"/>
    <lineage>
        <taxon>Bacteria</taxon>
        <taxon>Pseudomonadati</taxon>
        <taxon>Pseudomonadota</taxon>
        <taxon>Gammaproteobacteria</taxon>
        <taxon>Enterobacterales</taxon>
        <taxon>Erwiniaceae</taxon>
        <taxon>Buchnera</taxon>
    </lineage>
</organism>
<evidence type="ECO:0000256" key="14">
    <source>
        <dbReference type="PIRSR" id="PIRSR000109-2"/>
    </source>
</evidence>
<feature type="binding site" evidence="15">
    <location>
        <begin position="33"/>
        <end position="35"/>
    </location>
    <ligand>
        <name>NADP(+)</name>
        <dbReference type="ChEBI" id="CHEBI:58349"/>
    </ligand>
</feature>
<gene>
    <name evidence="18" type="primary">gndA</name>
    <name evidence="18" type="ORF">G4B00_00540</name>
</gene>
<comment type="subunit">
    <text evidence="4 12">Homodimer.</text>
</comment>
<dbReference type="GO" id="GO:0006098">
    <property type="term" value="P:pentose-phosphate shunt"/>
    <property type="evidence" value="ECO:0007669"/>
    <property type="project" value="UniProtKB-KW"/>
</dbReference>
<evidence type="ECO:0000256" key="9">
    <source>
        <dbReference type="ARBA" id="ARBA00023064"/>
    </source>
</evidence>
<comment type="catalytic activity">
    <reaction evidence="11 12 16">
        <text>6-phospho-D-gluconate + NADP(+) = D-ribulose 5-phosphate + CO2 + NADPH</text>
        <dbReference type="Rhea" id="RHEA:10116"/>
        <dbReference type="ChEBI" id="CHEBI:16526"/>
        <dbReference type="ChEBI" id="CHEBI:57783"/>
        <dbReference type="ChEBI" id="CHEBI:58121"/>
        <dbReference type="ChEBI" id="CHEBI:58349"/>
        <dbReference type="ChEBI" id="CHEBI:58759"/>
        <dbReference type="EC" id="1.1.1.44"/>
    </reaction>
</comment>
<evidence type="ECO:0000256" key="10">
    <source>
        <dbReference type="ARBA" id="ARBA00023126"/>
    </source>
</evidence>
<evidence type="ECO:0000256" key="15">
    <source>
        <dbReference type="PIRSR" id="PIRSR000109-3"/>
    </source>
</evidence>
<evidence type="ECO:0000256" key="16">
    <source>
        <dbReference type="RuleBase" id="RU000485"/>
    </source>
</evidence>
<keyword evidence="8 12" id="KW-0560">Oxidoreductase</keyword>
<dbReference type="Gene3D" id="3.40.50.720">
    <property type="entry name" value="NAD(P)-binding Rossmann-like Domain"/>
    <property type="match status" value="1"/>
</dbReference>
<comment type="function">
    <text evidence="1 12">Catalyzes the oxidative decarboxylation of 6-phosphogluconate to ribulose 5-phosphate and CO(2), with concomitant reduction of NADP to NADPH.</text>
</comment>
<evidence type="ECO:0000256" key="2">
    <source>
        <dbReference type="ARBA" id="ARBA00004874"/>
    </source>
</evidence>
<evidence type="ECO:0000256" key="7">
    <source>
        <dbReference type="ARBA" id="ARBA00022857"/>
    </source>
</evidence>
<dbReference type="Gene3D" id="1.20.5.320">
    <property type="entry name" value="6-Phosphogluconate Dehydrogenase, domain 3"/>
    <property type="match status" value="1"/>
</dbReference>
<evidence type="ECO:0000313" key="18">
    <source>
        <dbReference type="EMBL" id="QIQ41161.1"/>
    </source>
</evidence>
<evidence type="ECO:0000259" key="17">
    <source>
        <dbReference type="SMART" id="SM01350"/>
    </source>
</evidence>
<dbReference type="EC" id="1.1.1.44" evidence="5 12"/>
<accession>A0AAJ4GBB9</accession>
<feature type="binding site" evidence="14">
    <location>
        <position position="446"/>
    </location>
    <ligand>
        <name>substrate</name>
        <note>ligand shared between dimeric partners</note>
    </ligand>
</feature>
<evidence type="ECO:0000256" key="12">
    <source>
        <dbReference type="PIRNR" id="PIRNR000109"/>
    </source>
</evidence>
<dbReference type="Pfam" id="PF00393">
    <property type="entry name" value="6PGD"/>
    <property type="match status" value="1"/>
</dbReference>
<dbReference type="Gene3D" id="1.10.1040.10">
    <property type="entry name" value="N-(1-d-carboxylethyl)-l-norvaline Dehydrogenase, domain 2"/>
    <property type="match status" value="1"/>
</dbReference>
<feature type="binding site" description="in other chain" evidence="14">
    <location>
        <position position="286"/>
    </location>
    <ligand>
        <name>substrate</name>
        <note>ligand shared between dimeric partners</note>
    </ligand>
</feature>
<feature type="binding site" evidence="15">
    <location>
        <begin position="74"/>
        <end position="76"/>
    </location>
    <ligand>
        <name>NADP(+)</name>
        <dbReference type="ChEBI" id="CHEBI:58349"/>
    </ligand>
</feature>